<keyword evidence="1" id="KW-0472">Membrane</keyword>
<feature type="transmembrane region" description="Helical" evidence="1">
    <location>
        <begin position="21"/>
        <end position="42"/>
    </location>
</feature>
<proteinExistence type="predicted"/>
<dbReference type="GeneID" id="93978698"/>
<protein>
    <submittedName>
        <fullName evidence="2">Uncharacterized protein</fullName>
    </submittedName>
</protein>
<reference evidence="2 3" key="1">
    <citation type="submission" date="2020-08" db="EMBL/GenBank/DDBJ databases">
        <title>Sequencing the genomes of 1000 actinobacteria strains.</title>
        <authorList>
            <person name="Klenk H.-P."/>
        </authorList>
    </citation>
    <scope>NUCLEOTIDE SEQUENCE [LARGE SCALE GENOMIC DNA]</scope>
    <source>
        <strain evidence="2 3">DSM 41827</strain>
    </source>
</reference>
<keyword evidence="3" id="KW-1185">Reference proteome</keyword>
<evidence type="ECO:0000313" key="2">
    <source>
        <dbReference type="EMBL" id="MBA9058250.1"/>
    </source>
</evidence>
<accession>A0A7W3NWX4</accession>
<keyword evidence="1" id="KW-1133">Transmembrane helix</keyword>
<dbReference type="AlphaFoldDB" id="A0A7W3NWX4"/>
<evidence type="ECO:0000313" key="3">
    <source>
        <dbReference type="Proteomes" id="UP000577386"/>
    </source>
</evidence>
<dbReference type="EMBL" id="JACJIJ010000002">
    <property type="protein sequence ID" value="MBA9058250.1"/>
    <property type="molecule type" value="Genomic_DNA"/>
</dbReference>
<gene>
    <name evidence="2" type="ORF">HDA42_007428</name>
</gene>
<feature type="transmembrane region" description="Helical" evidence="1">
    <location>
        <begin position="54"/>
        <end position="79"/>
    </location>
</feature>
<dbReference type="Proteomes" id="UP000577386">
    <property type="component" value="Unassembled WGS sequence"/>
</dbReference>
<evidence type="ECO:0000256" key="1">
    <source>
        <dbReference type="SAM" id="Phobius"/>
    </source>
</evidence>
<dbReference type="RefSeq" id="WP_182778440.1">
    <property type="nucleotide sequence ID" value="NZ_BAAAHW010000014.1"/>
</dbReference>
<organism evidence="2 3">
    <name type="scientific">Streptomyces murinus</name>
    <dbReference type="NCBI Taxonomy" id="33900"/>
    <lineage>
        <taxon>Bacteria</taxon>
        <taxon>Bacillati</taxon>
        <taxon>Actinomycetota</taxon>
        <taxon>Actinomycetes</taxon>
        <taxon>Kitasatosporales</taxon>
        <taxon>Streptomycetaceae</taxon>
        <taxon>Streptomyces</taxon>
    </lineage>
</organism>
<sequence length="218" mass="23894">MPAEMTDSSNAPIKVRADNRVYKAPLFGGALPIGLGTIRLGLRLANGRGSSPGAGWPGLIVAVLAVVVPLVWFAGGLAVRRMRAGIALENGVLSVRDRWGRLVLLTLESDVTGLHHVRIPVDGHKDRLVLTSVDDTPLVLDTRLWEEEPLRRLLGRLAAPPAQAPVRQQGMLTWPQFRARFPGANVPWRQVHFGWFTALVVILAIAYIAFFVNLSYFV</sequence>
<keyword evidence="1" id="KW-0812">Transmembrane</keyword>
<feature type="transmembrane region" description="Helical" evidence="1">
    <location>
        <begin position="193"/>
        <end position="217"/>
    </location>
</feature>
<comment type="caution">
    <text evidence="2">The sequence shown here is derived from an EMBL/GenBank/DDBJ whole genome shotgun (WGS) entry which is preliminary data.</text>
</comment>
<name>A0A7W3NWX4_STRMR</name>